<sequence length="273" mass="29222">MQLLWGPLSEVDFLLAVLHVSPPAKRSLEMTCMAREEAAGLPKGDQDGPFGPVDQPHAKKAAVVRGSQANTELRLHLDLRTGLPHKPEEFSLSKGPALTLLPLKESCPQAGYLWPSKEPYRKRALEAAEPNRSKTSGHLSPSGALRELLLMLSRARAPPGARAPSPTLMSALLASKLRVISCFISDIISTGIRPAPPILQTQAQILEPSVAPFLAQPPPSLPECRSAVGGCRQSSDESGMADLLIYGTMNEDSEAAISTLPDTLQPSADNRGY</sequence>
<name>L9L5A0_TUPCH</name>
<keyword evidence="3" id="KW-1185">Reference proteome</keyword>
<protein>
    <submittedName>
        <fullName evidence="2">Uncharacterized protein</fullName>
    </submittedName>
</protein>
<dbReference type="Proteomes" id="UP000011518">
    <property type="component" value="Unassembled WGS sequence"/>
</dbReference>
<evidence type="ECO:0000313" key="3">
    <source>
        <dbReference type="Proteomes" id="UP000011518"/>
    </source>
</evidence>
<feature type="region of interest" description="Disordered" evidence="1">
    <location>
        <begin position="40"/>
        <end position="67"/>
    </location>
</feature>
<gene>
    <name evidence="2" type="ORF">TREES_T100008847</name>
</gene>
<organism evidence="2 3">
    <name type="scientific">Tupaia chinensis</name>
    <name type="common">Chinese tree shrew</name>
    <name type="synonym">Tupaia belangeri chinensis</name>
    <dbReference type="NCBI Taxonomy" id="246437"/>
    <lineage>
        <taxon>Eukaryota</taxon>
        <taxon>Metazoa</taxon>
        <taxon>Chordata</taxon>
        <taxon>Craniata</taxon>
        <taxon>Vertebrata</taxon>
        <taxon>Euteleostomi</taxon>
        <taxon>Mammalia</taxon>
        <taxon>Eutheria</taxon>
        <taxon>Euarchontoglires</taxon>
        <taxon>Scandentia</taxon>
        <taxon>Tupaiidae</taxon>
        <taxon>Tupaia</taxon>
    </lineage>
</organism>
<evidence type="ECO:0000313" key="2">
    <source>
        <dbReference type="EMBL" id="ELW68572.1"/>
    </source>
</evidence>
<accession>L9L5A0</accession>
<proteinExistence type="predicted"/>
<reference evidence="3" key="1">
    <citation type="submission" date="2012-07" db="EMBL/GenBank/DDBJ databases">
        <title>Genome of the Chinese tree shrew, a rising model animal genetically related to primates.</title>
        <authorList>
            <person name="Zhang G."/>
            <person name="Fan Y."/>
            <person name="Yao Y."/>
            <person name="Huang Z."/>
        </authorList>
    </citation>
    <scope>NUCLEOTIDE SEQUENCE [LARGE SCALE GENOMIC DNA]</scope>
</reference>
<dbReference type="EMBL" id="KB320563">
    <property type="protein sequence ID" value="ELW68572.1"/>
    <property type="molecule type" value="Genomic_DNA"/>
</dbReference>
<reference evidence="3" key="2">
    <citation type="journal article" date="2013" name="Nat. Commun.">
        <title>Genome of the Chinese tree shrew.</title>
        <authorList>
            <person name="Fan Y."/>
            <person name="Huang Z.Y."/>
            <person name="Cao C.C."/>
            <person name="Chen C.S."/>
            <person name="Chen Y.X."/>
            <person name="Fan D.D."/>
            <person name="He J."/>
            <person name="Hou H.L."/>
            <person name="Hu L."/>
            <person name="Hu X.T."/>
            <person name="Jiang X.T."/>
            <person name="Lai R."/>
            <person name="Lang Y.S."/>
            <person name="Liang B."/>
            <person name="Liao S.G."/>
            <person name="Mu D."/>
            <person name="Ma Y.Y."/>
            <person name="Niu Y.Y."/>
            <person name="Sun X.Q."/>
            <person name="Xia J.Q."/>
            <person name="Xiao J."/>
            <person name="Xiong Z.Q."/>
            <person name="Xu L."/>
            <person name="Yang L."/>
            <person name="Zhang Y."/>
            <person name="Zhao W."/>
            <person name="Zhao X.D."/>
            <person name="Zheng Y.T."/>
            <person name="Zhou J.M."/>
            <person name="Zhu Y.B."/>
            <person name="Zhang G.J."/>
            <person name="Wang J."/>
            <person name="Yao Y.G."/>
        </authorList>
    </citation>
    <scope>NUCLEOTIDE SEQUENCE [LARGE SCALE GENOMIC DNA]</scope>
</reference>
<dbReference type="InParanoid" id="L9L5A0"/>
<evidence type="ECO:0000256" key="1">
    <source>
        <dbReference type="SAM" id="MobiDB-lite"/>
    </source>
</evidence>
<dbReference type="AlphaFoldDB" id="L9L5A0"/>